<gene>
    <name evidence="3" type="ORF">GCM10010151_38270</name>
</gene>
<dbReference type="EMBL" id="BAAABM010000034">
    <property type="protein sequence ID" value="GAA0345038.1"/>
    <property type="molecule type" value="Genomic_DNA"/>
</dbReference>
<dbReference type="Pfam" id="PF11575">
    <property type="entry name" value="FhuF_C"/>
    <property type="match status" value="1"/>
</dbReference>
<name>A0ABP3GGH8_9ACTN</name>
<sequence>MKRPEDVTMDDALADVARVGPYFAVGTDPGIADHPLWRPLTALYGPALPDQIATVRVRLGTAEERVAASLLFQGVAGRLWSPALATAVLHGRVPELDPASTYWRAASPGPVLLAAPGAPASAADAAALRRVIVDGHLVPLVRAVRAVTPVAEGLLWGNAASALAGALTVLALARPERSAAASRLVGELLATPPLRAAGDLGPYGFRRRSCCLYYRVPGGGKCADCALLSTATVTPPVTSQDRRIGHPPGNVDAEQATTTARCVGDQ</sequence>
<evidence type="ECO:0000313" key="4">
    <source>
        <dbReference type="Proteomes" id="UP001501822"/>
    </source>
</evidence>
<dbReference type="Proteomes" id="UP001501822">
    <property type="component" value="Unassembled WGS sequence"/>
</dbReference>
<dbReference type="InterPro" id="IPR024726">
    <property type="entry name" value="FhuF_C"/>
</dbReference>
<evidence type="ECO:0000256" key="1">
    <source>
        <dbReference type="SAM" id="MobiDB-lite"/>
    </source>
</evidence>
<evidence type="ECO:0000313" key="3">
    <source>
        <dbReference type="EMBL" id="GAA0345038.1"/>
    </source>
</evidence>
<proteinExistence type="predicted"/>
<keyword evidence="4" id="KW-1185">Reference proteome</keyword>
<reference evidence="4" key="1">
    <citation type="journal article" date="2019" name="Int. J. Syst. Evol. Microbiol.">
        <title>The Global Catalogue of Microorganisms (GCM) 10K type strain sequencing project: providing services to taxonomists for standard genome sequencing and annotation.</title>
        <authorList>
            <consortium name="The Broad Institute Genomics Platform"/>
            <consortium name="The Broad Institute Genome Sequencing Center for Infectious Disease"/>
            <person name="Wu L."/>
            <person name="Ma J."/>
        </authorList>
    </citation>
    <scope>NUCLEOTIDE SEQUENCE [LARGE SCALE GENOMIC DNA]</scope>
    <source>
        <strain evidence="4">JCM 3146</strain>
    </source>
</reference>
<organism evidence="3 4">
    <name type="scientific">Actinoallomurus spadix</name>
    <dbReference type="NCBI Taxonomy" id="79912"/>
    <lineage>
        <taxon>Bacteria</taxon>
        <taxon>Bacillati</taxon>
        <taxon>Actinomycetota</taxon>
        <taxon>Actinomycetes</taxon>
        <taxon>Streptosporangiales</taxon>
        <taxon>Thermomonosporaceae</taxon>
        <taxon>Actinoallomurus</taxon>
    </lineage>
</organism>
<accession>A0ABP3GGH8</accession>
<feature type="region of interest" description="Disordered" evidence="1">
    <location>
        <begin position="237"/>
        <end position="266"/>
    </location>
</feature>
<protein>
    <submittedName>
        <fullName evidence="3">(2Fe-2S)-binding protein</fullName>
    </submittedName>
</protein>
<evidence type="ECO:0000259" key="2">
    <source>
        <dbReference type="Pfam" id="PF11575"/>
    </source>
</evidence>
<dbReference type="RefSeq" id="WP_252804894.1">
    <property type="nucleotide sequence ID" value="NZ_BAAABM010000034.1"/>
</dbReference>
<comment type="caution">
    <text evidence="3">The sequence shown here is derived from an EMBL/GenBank/DDBJ whole genome shotgun (WGS) entry which is preliminary data.</text>
</comment>
<feature type="domain" description="Ferric siderophore reductase C-terminal" evidence="2">
    <location>
        <begin position="207"/>
        <end position="227"/>
    </location>
</feature>